<dbReference type="Pfam" id="PF04055">
    <property type="entry name" value="Radical_SAM"/>
    <property type="match status" value="1"/>
</dbReference>
<evidence type="ECO:0000256" key="5">
    <source>
        <dbReference type="ARBA" id="ARBA00023004"/>
    </source>
</evidence>
<dbReference type="GO" id="GO:0051539">
    <property type="term" value="F:4 iron, 4 sulfur cluster binding"/>
    <property type="evidence" value="ECO:0007669"/>
    <property type="project" value="UniProtKB-KW"/>
</dbReference>
<organism evidence="9 10">
    <name type="scientific">Zancudomyces culisetae</name>
    <name type="common">Gut fungus</name>
    <name type="synonym">Smittium culisetae</name>
    <dbReference type="NCBI Taxonomy" id="1213189"/>
    <lineage>
        <taxon>Eukaryota</taxon>
        <taxon>Fungi</taxon>
        <taxon>Fungi incertae sedis</taxon>
        <taxon>Zoopagomycota</taxon>
        <taxon>Kickxellomycotina</taxon>
        <taxon>Harpellomycetes</taxon>
        <taxon>Harpellales</taxon>
        <taxon>Legeriomycetaceae</taxon>
        <taxon>Zancudomyces</taxon>
    </lineage>
</organism>
<dbReference type="GO" id="GO:0005829">
    <property type="term" value="C:cytosol"/>
    <property type="evidence" value="ECO:0007669"/>
    <property type="project" value="TreeGrafter"/>
</dbReference>
<comment type="cofactor">
    <cofactor evidence="1">
        <name>[4Fe-4S] cluster</name>
        <dbReference type="ChEBI" id="CHEBI:49883"/>
    </cofactor>
</comment>
<keyword evidence="2" id="KW-0004">4Fe-4S</keyword>
<dbReference type="GO" id="GO:0046872">
    <property type="term" value="F:metal ion binding"/>
    <property type="evidence" value="ECO:0007669"/>
    <property type="project" value="UniProtKB-KW"/>
</dbReference>
<dbReference type="InterPro" id="IPR006638">
    <property type="entry name" value="Elp3/MiaA/NifB-like_rSAM"/>
</dbReference>
<evidence type="ECO:0000259" key="7">
    <source>
        <dbReference type="PROSITE" id="PS51449"/>
    </source>
</evidence>
<dbReference type="SFLD" id="SFLDG01082">
    <property type="entry name" value="B12-binding_domain_containing"/>
    <property type="match status" value="1"/>
</dbReference>
<evidence type="ECO:0000313" key="9">
    <source>
        <dbReference type="EMBL" id="OMH84789.1"/>
    </source>
</evidence>
<dbReference type="InterPro" id="IPR007197">
    <property type="entry name" value="rSAM"/>
</dbReference>
<evidence type="ECO:0000256" key="1">
    <source>
        <dbReference type="ARBA" id="ARBA00001966"/>
    </source>
</evidence>
<dbReference type="SUPFAM" id="SSF102114">
    <property type="entry name" value="Radical SAM enzymes"/>
    <property type="match status" value="1"/>
</dbReference>
<evidence type="ECO:0000256" key="3">
    <source>
        <dbReference type="ARBA" id="ARBA00022691"/>
    </source>
</evidence>
<keyword evidence="10" id="KW-1185">Reference proteome</keyword>
<evidence type="ECO:0000313" key="10">
    <source>
        <dbReference type="Proteomes" id="UP000188320"/>
    </source>
</evidence>
<evidence type="ECO:0000256" key="6">
    <source>
        <dbReference type="ARBA" id="ARBA00023014"/>
    </source>
</evidence>
<dbReference type="PROSITE" id="PS01278">
    <property type="entry name" value="MTTASE_RADICAL"/>
    <property type="match status" value="1"/>
</dbReference>
<dbReference type="AlphaFoldDB" id="A0A1R1PV31"/>
<dbReference type="InterPro" id="IPR058240">
    <property type="entry name" value="rSAM_sf"/>
</dbReference>
<dbReference type="InterPro" id="IPR020612">
    <property type="entry name" value="Methylthiotransferase_CS"/>
</dbReference>
<dbReference type="GO" id="GO:0005739">
    <property type="term" value="C:mitochondrion"/>
    <property type="evidence" value="ECO:0007669"/>
    <property type="project" value="TreeGrafter"/>
</dbReference>
<evidence type="ECO:0000256" key="2">
    <source>
        <dbReference type="ARBA" id="ARBA00022485"/>
    </source>
</evidence>
<dbReference type="GO" id="GO:0035597">
    <property type="term" value="F:tRNA-2-methylthio-N(6)-dimethylallyladenosine(37) synthase activity"/>
    <property type="evidence" value="ECO:0007669"/>
    <property type="project" value="TreeGrafter"/>
</dbReference>
<feature type="domain" description="Radical SAM core" evidence="8">
    <location>
        <begin position="62"/>
        <end position="295"/>
    </location>
</feature>
<dbReference type="InterPro" id="IPR013848">
    <property type="entry name" value="Methylthiotransferase_N"/>
</dbReference>
<keyword evidence="5" id="KW-0408">Iron</keyword>
<dbReference type="Proteomes" id="UP000188320">
    <property type="component" value="Unassembled WGS sequence"/>
</dbReference>
<name>A0A1R1PV31_ZANCU</name>
<proteinExistence type="predicted"/>
<accession>A0A1R1PV31</accession>
<dbReference type="Gene3D" id="3.80.30.20">
    <property type="entry name" value="tm_1862 like domain"/>
    <property type="match status" value="1"/>
</dbReference>
<keyword evidence="6" id="KW-0411">Iron-sulfur</keyword>
<gene>
    <name evidence="9" type="ORF">AX774_g1673</name>
</gene>
<keyword evidence="4" id="KW-0479">Metal-binding</keyword>
<dbReference type="InterPro" id="IPR023404">
    <property type="entry name" value="rSAM_horseshoe"/>
</dbReference>
<dbReference type="SFLD" id="SFLDS00029">
    <property type="entry name" value="Radical_SAM"/>
    <property type="match status" value="1"/>
</dbReference>
<dbReference type="SMART" id="SM00729">
    <property type="entry name" value="Elp3"/>
    <property type="match status" value="1"/>
</dbReference>
<dbReference type="PANTHER" id="PTHR43020">
    <property type="entry name" value="CDK5 REGULATORY SUBUNIT-ASSOCIATED PROTEIN 1"/>
    <property type="match status" value="1"/>
</dbReference>
<dbReference type="OrthoDB" id="190098at2759"/>
<keyword evidence="3" id="KW-0949">S-adenosyl-L-methionine</keyword>
<evidence type="ECO:0000256" key="4">
    <source>
        <dbReference type="ARBA" id="ARBA00022723"/>
    </source>
</evidence>
<comment type="caution">
    <text evidence="9">The sequence shown here is derived from an EMBL/GenBank/DDBJ whole genome shotgun (WGS) entry which is preliminary data.</text>
</comment>
<dbReference type="PANTHER" id="PTHR43020:SF2">
    <property type="entry name" value="MITOCHONDRIAL TRNA METHYLTHIOTRANSFERASE CDK5RAP1"/>
    <property type="match status" value="1"/>
</dbReference>
<sequence>MAERLKDKLLDQDKMVDIVCGPDAYRSIPRLLSIRRLTNQGTANVMLSADETYADITPVRLDENSVSAFLSIMRGCNNMCSYCIVPFTRGVERSRDVDSIAGEVHGLREQGVKEIVLLGQNVNSYRDTSVSKLYPSLPALNDTTDVNNDGGNQLSRGFTSLHKRRAHENTRSFADLLEVVAKVDPESLRVSFTSPHPKDFPDSVLATIRDNVNISRNIHLPAQAGSDTVLQRMRRGYTFDSYLRLVENIHKFIPDATLSTDMIVGFCGETDEEFKQTLRLMELVQFDMAYMFAYR</sequence>
<dbReference type="PROSITE" id="PS51918">
    <property type="entry name" value="RADICAL_SAM"/>
    <property type="match status" value="1"/>
</dbReference>
<dbReference type="PROSITE" id="PS51449">
    <property type="entry name" value="MTTASE_N"/>
    <property type="match status" value="1"/>
</dbReference>
<evidence type="ECO:0000259" key="8">
    <source>
        <dbReference type="PROSITE" id="PS51918"/>
    </source>
</evidence>
<protein>
    <submittedName>
        <fullName evidence="9">CDK5RAP1-like protein</fullName>
    </submittedName>
</protein>
<feature type="domain" description="MTTase N-terminal" evidence="7">
    <location>
        <begin position="1"/>
        <end position="37"/>
    </location>
</feature>
<dbReference type="EMBL" id="LSSK01000148">
    <property type="protein sequence ID" value="OMH84789.1"/>
    <property type="molecule type" value="Genomic_DNA"/>
</dbReference>
<reference evidence="10" key="1">
    <citation type="submission" date="2017-01" db="EMBL/GenBank/DDBJ databases">
        <authorList>
            <person name="Wang Y."/>
            <person name="White M."/>
            <person name="Kvist S."/>
            <person name="Moncalvo J.-M."/>
        </authorList>
    </citation>
    <scope>NUCLEOTIDE SEQUENCE [LARGE SCALE GENOMIC DNA]</scope>
    <source>
        <strain evidence="10">COL-18-3</strain>
    </source>
</reference>